<organism evidence="1 2">
    <name type="scientific">Suhomyces tanzawaensis NRRL Y-17324</name>
    <dbReference type="NCBI Taxonomy" id="984487"/>
    <lineage>
        <taxon>Eukaryota</taxon>
        <taxon>Fungi</taxon>
        <taxon>Dikarya</taxon>
        <taxon>Ascomycota</taxon>
        <taxon>Saccharomycotina</taxon>
        <taxon>Pichiomycetes</taxon>
        <taxon>Debaryomycetaceae</taxon>
        <taxon>Suhomyces</taxon>
    </lineage>
</organism>
<dbReference type="RefSeq" id="XP_020062127.1">
    <property type="nucleotide sequence ID" value="XM_020211248.1"/>
</dbReference>
<proteinExistence type="predicted"/>
<sequence length="209" mass="23205">MSTPTNEELLAKIEALSAVVEKQSKLIAQTGKQLIENQIKDVKLKMLAESGPKVDLDDYVTNDDIVQLVGELQAQLDALEERSIRRLFNVQLKQGDERPVAPLTNKDGEEPVAEIKFPATYDEFASLGKRSVVELATFYEIILPNQPEIDALVASEGVDVQQAQAALLAEVAFPLDQAVVDSFSEGQIVEVHEELARYLGLTWRKTNTW</sequence>
<gene>
    <name evidence="1" type="ORF">CANTADRAFT_8173</name>
</gene>
<reference evidence="2" key="1">
    <citation type="submission" date="2016-05" db="EMBL/GenBank/DDBJ databases">
        <title>Comparative genomics of biotechnologically important yeasts.</title>
        <authorList>
            <consortium name="DOE Joint Genome Institute"/>
            <person name="Riley R."/>
            <person name="Haridas S."/>
            <person name="Wolfe K.H."/>
            <person name="Lopes M.R."/>
            <person name="Hittinger C.T."/>
            <person name="Goker M."/>
            <person name="Salamov A."/>
            <person name="Wisecaver J."/>
            <person name="Long T.M."/>
            <person name="Aerts A.L."/>
            <person name="Barry K."/>
            <person name="Choi C."/>
            <person name="Clum A."/>
            <person name="Coughlan A.Y."/>
            <person name="Deshpande S."/>
            <person name="Douglass A.P."/>
            <person name="Hanson S.J."/>
            <person name="Klenk H.-P."/>
            <person name="Labutti K."/>
            <person name="Lapidus A."/>
            <person name="Lindquist E."/>
            <person name="Lipzen A."/>
            <person name="Meier-Kolthoff J.P."/>
            <person name="Ohm R.A."/>
            <person name="Otillar R.P."/>
            <person name="Pangilinan J."/>
            <person name="Peng Y."/>
            <person name="Rokas A."/>
            <person name="Rosa C.A."/>
            <person name="Scheuner C."/>
            <person name="Sibirny A.A."/>
            <person name="Slot J.C."/>
            <person name="Stielow J.B."/>
            <person name="Sun H."/>
            <person name="Kurtzman C.P."/>
            <person name="Blackwell M."/>
            <person name="Grigoriev I.V."/>
            <person name="Jeffries T.W."/>
        </authorList>
    </citation>
    <scope>NUCLEOTIDE SEQUENCE [LARGE SCALE GENOMIC DNA]</scope>
    <source>
        <strain evidence="2">NRRL Y-17324</strain>
    </source>
</reference>
<accession>A0A1E4SBY9</accession>
<protein>
    <submittedName>
        <fullName evidence="1">Uncharacterized protein</fullName>
    </submittedName>
</protein>
<dbReference type="GeneID" id="30985384"/>
<dbReference type="AlphaFoldDB" id="A0A1E4SBY9"/>
<dbReference type="Proteomes" id="UP000094285">
    <property type="component" value="Unassembled WGS sequence"/>
</dbReference>
<evidence type="ECO:0000313" key="2">
    <source>
        <dbReference type="Proteomes" id="UP000094285"/>
    </source>
</evidence>
<evidence type="ECO:0000313" key="1">
    <source>
        <dbReference type="EMBL" id="ODV77005.1"/>
    </source>
</evidence>
<name>A0A1E4SBY9_9ASCO</name>
<keyword evidence="2" id="KW-1185">Reference proteome</keyword>
<dbReference type="STRING" id="984487.A0A1E4SBY9"/>
<dbReference type="Pfam" id="PF07957">
    <property type="entry name" value="DUF3294"/>
    <property type="match status" value="1"/>
</dbReference>
<dbReference type="InterPro" id="IPR012917">
    <property type="entry name" value="DUF3294"/>
</dbReference>
<dbReference type="OrthoDB" id="4076200at2759"/>
<dbReference type="EMBL" id="KV453916">
    <property type="protein sequence ID" value="ODV77005.1"/>
    <property type="molecule type" value="Genomic_DNA"/>
</dbReference>